<sequence>MVRRIALAILGATSVVRGSSYIGPRSPDSSPAQLAFVDHLIPLSWYAVGWIVTGTVALVAVFWRRLQPIGFGFAIAFNLLWAGSFMLSQIFLHIPRAYVSAMSYVAIAGLAICVAALSERSHPPEFPRGVECHPSE</sequence>
<dbReference type="EMBL" id="MK967380">
    <property type="protein sequence ID" value="QDM56037.1"/>
    <property type="molecule type" value="Genomic_DNA"/>
</dbReference>
<accession>A0A515MHA6</accession>
<name>A0A515MHA6_9CAUD</name>
<keyword evidence="3" id="KW-1185">Reference proteome</keyword>
<organism evidence="2 3">
    <name type="scientific">Rhodococcus phage Sleepyhead</name>
    <dbReference type="NCBI Taxonomy" id="2591131"/>
    <lineage>
        <taxon>Viruses</taxon>
        <taxon>Duplodnaviria</taxon>
        <taxon>Heunggongvirae</taxon>
        <taxon>Uroviricota</taxon>
        <taxon>Caudoviricetes</taxon>
        <taxon>Sleepyheadvirus</taxon>
        <taxon>Sleepyheadvirus sleepyhead</taxon>
    </lineage>
</organism>
<evidence type="ECO:0000313" key="3">
    <source>
        <dbReference type="Proteomes" id="UP000320841"/>
    </source>
</evidence>
<gene>
    <name evidence="2" type="primary">22</name>
    <name evidence="2" type="ORF">SEA_SLEEPYHEAD_22</name>
</gene>
<dbReference type="Proteomes" id="UP000320841">
    <property type="component" value="Segment"/>
</dbReference>
<keyword evidence="1" id="KW-1133">Transmembrane helix</keyword>
<evidence type="ECO:0000256" key="1">
    <source>
        <dbReference type="SAM" id="Phobius"/>
    </source>
</evidence>
<feature type="transmembrane region" description="Helical" evidence="1">
    <location>
        <begin position="42"/>
        <end position="63"/>
    </location>
</feature>
<dbReference type="GeneID" id="55618654"/>
<feature type="transmembrane region" description="Helical" evidence="1">
    <location>
        <begin position="70"/>
        <end position="92"/>
    </location>
</feature>
<evidence type="ECO:0000313" key="2">
    <source>
        <dbReference type="EMBL" id="QDM56037.1"/>
    </source>
</evidence>
<protein>
    <submittedName>
        <fullName evidence="2">Membrane protein</fullName>
    </submittedName>
</protein>
<proteinExistence type="predicted"/>
<dbReference type="RefSeq" id="YP_009848236.1">
    <property type="nucleotide sequence ID" value="NC_048782.1"/>
</dbReference>
<dbReference type="KEGG" id="vg:55618654"/>
<keyword evidence="1" id="KW-0812">Transmembrane</keyword>
<feature type="transmembrane region" description="Helical" evidence="1">
    <location>
        <begin position="98"/>
        <end position="118"/>
    </location>
</feature>
<keyword evidence="1" id="KW-0472">Membrane</keyword>
<reference evidence="2 3" key="1">
    <citation type="submission" date="2019-05" db="EMBL/GenBank/DDBJ databases">
        <authorList>
            <person name="Andrick R."/>
            <person name="Dugal D."/>
            <person name="Kinney M."/>
            <person name="Taplin D."/>
            <person name="Molloy S.D."/>
            <person name="Garlena R.A."/>
            <person name="Russell D.A."/>
            <person name="Pope W.H."/>
            <person name="Jacobs-Sera D."/>
            <person name="Hatfull G.F."/>
        </authorList>
    </citation>
    <scope>NUCLEOTIDE SEQUENCE [LARGE SCALE GENOMIC DNA]</scope>
</reference>